<dbReference type="Proteomes" id="UP000192468">
    <property type="component" value="Unassembled WGS sequence"/>
</dbReference>
<gene>
    <name evidence="1" type="ORF">SAMN02745134_01751</name>
</gene>
<evidence type="ECO:0000313" key="2">
    <source>
        <dbReference type="Proteomes" id="UP000192468"/>
    </source>
</evidence>
<sequence>MIPQYYFNSLSRETPLSAETPILPLENDDEIFDNRQMPGTTTPNIPGGTNPTQPNQMIDYTQGYLQTQIGKRVRIQFLIGTNALQDRTGILTKVGISYVIIKNEDTNTLELGDLYAIKFVDIY</sequence>
<protein>
    <submittedName>
        <fullName evidence="1">Uncharacterized protein</fullName>
    </submittedName>
</protein>
<dbReference type="OrthoDB" id="2087128at2"/>
<dbReference type="AlphaFoldDB" id="A0A1W1XHB3"/>
<dbReference type="STRING" id="1121291.SAMN02745134_01751"/>
<dbReference type="EMBL" id="FWXH01000004">
    <property type="protein sequence ID" value="SMC22891.1"/>
    <property type="molecule type" value="Genomic_DNA"/>
</dbReference>
<organism evidence="1 2">
    <name type="scientific">Clostridium acidisoli DSM 12555</name>
    <dbReference type="NCBI Taxonomy" id="1121291"/>
    <lineage>
        <taxon>Bacteria</taxon>
        <taxon>Bacillati</taxon>
        <taxon>Bacillota</taxon>
        <taxon>Clostridia</taxon>
        <taxon>Eubacteriales</taxon>
        <taxon>Clostridiaceae</taxon>
        <taxon>Clostridium</taxon>
    </lineage>
</organism>
<reference evidence="1 2" key="1">
    <citation type="submission" date="2017-04" db="EMBL/GenBank/DDBJ databases">
        <authorList>
            <person name="Afonso C.L."/>
            <person name="Miller P.J."/>
            <person name="Scott M.A."/>
            <person name="Spackman E."/>
            <person name="Goraichik I."/>
            <person name="Dimitrov K.M."/>
            <person name="Suarez D.L."/>
            <person name="Swayne D.E."/>
        </authorList>
    </citation>
    <scope>NUCLEOTIDE SEQUENCE [LARGE SCALE GENOMIC DNA]</scope>
    <source>
        <strain evidence="1 2">DSM 12555</strain>
    </source>
</reference>
<evidence type="ECO:0000313" key="1">
    <source>
        <dbReference type="EMBL" id="SMC22891.1"/>
    </source>
</evidence>
<proteinExistence type="predicted"/>
<accession>A0A1W1XHB3</accession>
<name>A0A1W1XHB3_9CLOT</name>
<dbReference type="RefSeq" id="WP_084115227.1">
    <property type="nucleotide sequence ID" value="NZ_FWXH01000004.1"/>
</dbReference>
<keyword evidence="2" id="KW-1185">Reference proteome</keyword>